<dbReference type="GO" id="GO:1903805">
    <property type="term" value="P:L-valine import across plasma membrane"/>
    <property type="evidence" value="ECO:0007669"/>
    <property type="project" value="TreeGrafter"/>
</dbReference>
<dbReference type="GO" id="GO:0015188">
    <property type="term" value="F:L-isoleucine transmembrane transporter activity"/>
    <property type="evidence" value="ECO:0007669"/>
    <property type="project" value="TreeGrafter"/>
</dbReference>
<dbReference type="GO" id="GO:0015808">
    <property type="term" value="P:L-alanine transport"/>
    <property type="evidence" value="ECO:0007669"/>
    <property type="project" value="TreeGrafter"/>
</dbReference>
<feature type="domain" description="ABC transporter" evidence="4">
    <location>
        <begin position="12"/>
        <end position="254"/>
    </location>
</feature>
<dbReference type="InterPro" id="IPR027417">
    <property type="entry name" value="P-loop_NTPase"/>
</dbReference>
<dbReference type="Proteomes" id="UP000007460">
    <property type="component" value="Chromosome"/>
</dbReference>
<dbReference type="GO" id="GO:0042941">
    <property type="term" value="P:D-alanine transmembrane transport"/>
    <property type="evidence" value="ECO:0007669"/>
    <property type="project" value="TreeGrafter"/>
</dbReference>
<dbReference type="Gene3D" id="3.40.50.300">
    <property type="entry name" value="P-loop containing nucleotide triphosphate hydrolases"/>
    <property type="match status" value="1"/>
</dbReference>
<dbReference type="GO" id="GO:0005524">
    <property type="term" value="F:ATP binding"/>
    <property type="evidence" value="ECO:0007669"/>
    <property type="project" value="UniProtKB-KW"/>
</dbReference>
<accession>D5BMI5</accession>
<dbReference type="PANTHER" id="PTHR45772:SF7">
    <property type="entry name" value="AMINO ACID ABC TRANSPORTER ATP-BINDING PROTEIN"/>
    <property type="match status" value="1"/>
</dbReference>
<keyword evidence="6" id="KW-1185">Reference proteome</keyword>
<dbReference type="InterPro" id="IPR003593">
    <property type="entry name" value="AAA+_ATPase"/>
</dbReference>
<keyword evidence="2" id="KW-0547">Nucleotide-binding</keyword>
<evidence type="ECO:0000256" key="1">
    <source>
        <dbReference type="ARBA" id="ARBA00022448"/>
    </source>
</evidence>
<organism evidence="5 6">
    <name type="scientific">Puniceispirillum marinum (strain IMCC1322)</name>
    <dbReference type="NCBI Taxonomy" id="488538"/>
    <lineage>
        <taxon>Bacteria</taxon>
        <taxon>Pseudomonadati</taxon>
        <taxon>Pseudomonadota</taxon>
        <taxon>Alphaproteobacteria</taxon>
        <taxon>Candidatus Puniceispirillales</taxon>
        <taxon>Candidatus Puniceispirillaceae</taxon>
        <taxon>Candidatus Puniceispirillum</taxon>
    </lineage>
</organism>
<dbReference type="InterPro" id="IPR051120">
    <property type="entry name" value="ABC_AA/LPS_Transport"/>
</dbReference>
<keyword evidence="1" id="KW-0813">Transport</keyword>
<evidence type="ECO:0000313" key="6">
    <source>
        <dbReference type="Proteomes" id="UP000007460"/>
    </source>
</evidence>
<dbReference type="InterPro" id="IPR003439">
    <property type="entry name" value="ABC_transporter-like_ATP-bd"/>
</dbReference>
<dbReference type="SUPFAM" id="SSF52540">
    <property type="entry name" value="P-loop containing nucleoside triphosphate hydrolases"/>
    <property type="match status" value="1"/>
</dbReference>
<dbReference type="Pfam" id="PF00005">
    <property type="entry name" value="ABC_tran"/>
    <property type="match status" value="1"/>
</dbReference>
<evidence type="ECO:0000313" key="5">
    <source>
        <dbReference type="EMBL" id="ADE40028.1"/>
    </source>
</evidence>
<protein>
    <submittedName>
        <fullName evidence="5">ABC transporter permease protein</fullName>
    </submittedName>
</protein>
<proteinExistence type="predicted"/>
<dbReference type="HOGENOM" id="CLU_000604_1_2_5"/>
<gene>
    <name evidence="5" type="ordered locus">SAR116_1785</name>
</gene>
<dbReference type="GO" id="GO:0016887">
    <property type="term" value="F:ATP hydrolysis activity"/>
    <property type="evidence" value="ECO:0007669"/>
    <property type="project" value="InterPro"/>
</dbReference>
<reference evidence="5 6" key="1">
    <citation type="journal article" date="2010" name="J. Bacteriol.">
        <title>Complete genome sequence of "Candidatus Puniceispirillum marinum" IMCC1322, a representative of the SAR116 clade in the Alphaproteobacteria.</title>
        <authorList>
            <person name="Oh H.M."/>
            <person name="Kwon K.K."/>
            <person name="Kang I."/>
            <person name="Kang S.G."/>
            <person name="Lee J.H."/>
            <person name="Kim S.J."/>
            <person name="Cho J.C."/>
        </authorList>
    </citation>
    <scope>NUCLEOTIDE SEQUENCE [LARGE SCALE GENOMIC DNA]</scope>
    <source>
        <strain evidence="5 6">IMCC1322</strain>
    </source>
</reference>
<dbReference type="KEGG" id="apb:SAR116_1785"/>
<dbReference type="SMART" id="SM00382">
    <property type="entry name" value="AAA"/>
    <property type="match status" value="1"/>
</dbReference>
<dbReference type="GO" id="GO:0015192">
    <property type="term" value="F:L-phenylalanine transmembrane transporter activity"/>
    <property type="evidence" value="ECO:0007669"/>
    <property type="project" value="TreeGrafter"/>
</dbReference>
<dbReference type="GO" id="GO:0005304">
    <property type="term" value="F:L-valine transmembrane transporter activity"/>
    <property type="evidence" value="ECO:0007669"/>
    <property type="project" value="TreeGrafter"/>
</dbReference>
<dbReference type="STRING" id="488538.SAR116_1785"/>
<dbReference type="CDD" id="cd03219">
    <property type="entry name" value="ABC_Mj1267_LivG_branched"/>
    <property type="match status" value="1"/>
</dbReference>
<sequence length="255" mass="27629">MTNKNMKHDNTLEIEGVVGRFGGLAAVDNVSMCIRRGERRAVLGPNGAGKTTLFNLLAGIHPVAEGSVFLNQCDITKMAPNRRVDLGLRRTYQNAKLFDGLTVRENLLISQWGATNGWTSCLPFAQLSQSPITEIIENVAEQVGLTDALSETAGALSHGKRRQLEIGMALAGEPIMLLLDEPAAGLSPAERVLLSNLLGMLAREITLIIIEHDVDLALQYADWVSVMHNGKIIADGSPSDIMDNDHVRMIYMGGT</sequence>
<evidence type="ECO:0000256" key="2">
    <source>
        <dbReference type="ARBA" id="ARBA00022741"/>
    </source>
</evidence>
<dbReference type="EMBL" id="CP001751">
    <property type="protein sequence ID" value="ADE40028.1"/>
    <property type="molecule type" value="Genomic_DNA"/>
</dbReference>
<dbReference type="GO" id="GO:0005886">
    <property type="term" value="C:plasma membrane"/>
    <property type="evidence" value="ECO:0007669"/>
    <property type="project" value="TreeGrafter"/>
</dbReference>
<evidence type="ECO:0000259" key="4">
    <source>
        <dbReference type="PROSITE" id="PS50893"/>
    </source>
</evidence>
<evidence type="ECO:0000256" key="3">
    <source>
        <dbReference type="ARBA" id="ARBA00022840"/>
    </source>
</evidence>
<dbReference type="eggNOG" id="COG0411">
    <property type="taxonomic scope" value="Bacteria"/>
</dbReference>
<dbReference type="PANTHER" id="PTHR45772">
    <property type="entry name" value="CONSERVED COMPONENT OF ABC TRANSPORTER FOR NATURAL AMINO ACIDS-RELATED"/>
    <property type="match status" value="1"/>
</dbReference>
<dbReference type="AlphaFoldDB" id="D5BMI5"/>
<dbReference type="PROSITE" id="PS50893">
    <property type="entry name" value="ABC_TRANSPORTER_2"/>
    <property type="match status" value="1"/>
</dbReference>
<name>D5BMI5_PUNMI</name>
<dbReference type="GO" id="GO:1903806">
    <property type="term" value="P:L-isoleucine import across plasma membrane"/>
    <property type="evidence" value="ECO:0007669"/>
    <property type="project" value="TreeGrafter"/>
</dbReference>
<keyword evidence="3" id="KW-0067">ATP-binding</keyword>